<name>A0AAV4SKJ3_9ARAC</name>
<protein>
    <submittedName>
        <fullName evidence="1">Uncharacterized protein</fullName>
    </submittedName>
</protein>
<comment type="caution">
    <text evidence="1">The sequence shown here is derived from an EMBL/GenBank/DDBJ whole genome shotgun (WGS) entry which is preliminary data.</text>
</comment>
<proteinExistence type="predicted"/>
<gene>
    <name evidence="1" type="ORF">CDAR_386081</name>
</gene>
<dbReference type="Proteomes" id="UP001054837">
    <property type="component" value="Unassembled WGS sequence"/>
</dbReference>
<sequence length="113" mass="13342">MSNLCREYHISKPTTTKHYNKFFLQSSPITNNPFAIAFSTKYDRENVWPYLSESFSIQKICLSSPITSEWKQFSSRRQLQTRSAFCLFARRDDYDFGFIFSIFIAPFSSFCAR</sequence>
<accession>A0AAV4SKJ3</accession>
<evidence type="ECO:0000313" key="2">
    <source>
        <dbReference type="Proteomes" id="UP001054837"/>
    </source>
</evidence>
<evidence type="ECO:0000313" key="1">
    <source>
        <dbReference type="EMBL" id="GIY33711.1"/>
    </source>
</evidence>
<dbReference type="EMBL" id="BPLQ01007976">
    <property type="protein sequence ID" value="GIY33711.1"/>
    <property type="molecule type" value="Genomic_DNA"/>
</dbReference>
<dbReference type="AlphaFoldDB" id="A0AAV4SKJ3"/>
<organism evidence="1 2">
    <name type="scientific">Caerostris darwini</name>
    <dbReference type="NCBI Taxonomy" id="1538125"/>
    <lineage>
        <taxon>Eukaryota</taxon>
        <taxon>Metazoa</taxon>
        <taxon>Ecdysozoa</taxon>
        <taxon>Arthropoda</taxon>
        <taxon>Chelicerata</taxon>
        <taxon>Arachnida</taxon>
        <taxon>Araneae</taxon>
        <taxon>Araneomorphae</taxon>
        <taxon>Entelegynae</taxon>
        <taxon>Araneoidea</taxon>
        <taxon>Araneidae</taxon>
        <taxon>Caerostris</taxon>
    </lineage>
</organism>
<reference evidence="1 2" key="1">
    <citation type="submission" date="2021-06" db="EMBL/GenBank/DDBJ databases">
        <title>Caerostris darwini draft genome.</title>
        <authorList>
            <person name="Kono N."/>
            <person name="Arakawa K."/>
        </authorList>
    </citation>
    <scope>NUCLEOTIDE SEQUENCE [LARGE SCALE GENOMIC DNA]</scope>
</reference>
<keyword evidence="2" id="KW-1185">Reference proteome</keyword>